<proteinExistence type="inferred from homology"/>
<dbReference type="InterPro" id="IPR050556">
    <property type="entry name" value="Type_II_TA_system_RNase"/>
</dbReference>
<dbReference type="EC" id="3.1.-.-" evidence="8"/>
<evidence type="ECO:0000256" key="3">
    <source>
        <dbReference type="ARBA" id="ARBA00022722"/>
    </source>
</evidence>
<dbReference type="AlphaFoldDB" id="A0A163VXG1"/>
<dbReference type="Gene3D" id="3.40.50.1010">
    <property type="entry name" value="5'-nuclease"/>
    <property type="match status" value="1"/>
</dbReference>
<dbReference type="Pfam" id="PF01850">
    <property type="entry name" value="PIN"/>
    <property type="match status" value="1"/>
</dbReference>
<gene>
    <name evidence="8" type="primary">vapC</name>
    <name evidence="10" type="ORF">A4G28_10480</name>
</gene>
<keyword evidence="2 8" id="KW-1277">Toxin-antitoxin system</keyword>
<evidence type="ECO:0000256" key="4">
    <source>
        <dbReference type="ARBA" id="ARBA00022723"/>
    </source>
</evidence>
<evidence type="ECO:0000256" key="5">
    <source>
        <dbReference type="ARBA" id="ARBA00022801"/>
    </source>
</evidence>
<dbReference type="GO" id="GO:0004540">
    <property type="term" value="F:RNA nuclease activity"/>
    <property type="evidence" value="ECO:0007669"/>
    <property type="project" value="InterPro"/>
</dbReference>
<reference evidence="11" key="1">
    <citation type="submission" date="2016-04" db="EMBL/GenBank/DDBJ databases">
        <authorList>
            <person name="Strapagiel D."/>
            <person name="Borowka P."/>
            <person name="Marciniak B."/>
            <person name="Bakula Z."/>
            <person name="Van Ingen J."/>
            <person name="Safianowska A."/>
            <person name="Dziadek J."/>
            <person name="Jagielski T."/>
        </authorList>
    </citation>
    <scope>NUCLEOTIDE SEQUENCE [LARGE SCALE GENOMIC DNA]</scope>
    <source>
        <strain evidence="11">1010001458</strain>
    </source>
</reference>
<organism evidence="10 11">
    <name type="scientific">Mycobacterium ostraviense</name>
    <dbReference type="NCBI Taxonomy" id="2738409"/>
    <lineage>
        <taxon>Bacteria</taxon>
        <taxon>Bacillati</taxon>
        <taxon>Actinomycetota</taxon>
        <taxon>Actinomycetes</taxon>
        <taxon>Mycobacteriales</taxon>
        <taxon>Mycobacteriaceae</taxon>
        <taxon>Mycobacterium</taxon>
    </lineage>
</organism>
<accession>A0A163VXG1</accession>
<evidence type="ECO:0000313" key="11">
    <source>
        <dbReference type="Proteomes" id="UP000077342"/>
    </source>
</evidence>
<keyword evidence="11" id="KW-1185">Reference proteome</keyword>
<keyword evidence="8" id="KW-0800">Toxin</keyword>
<evidence type="ECO:0000256" key="6">
    <source>
        <dbReference type="ARBA" id="ARBA00022842"/>
    </source>
</evidence>
<feature type="binding site" evidence="8">
    <location>
        <position position="99"/>
    </location>
    <ligand>
        <name>Mg(2+)</name>
        <dbReference type="ChEBI" id="CHEBI:18420"/>
    </ligand>
</feature>
<comment type="caution">
    <text evidence="10">The sequence shown here is derived from an EMBL/GenBank/DDBJ whole genome shotgun (WGS) entry which is preliminary data.</text>
</comment>
<dbReference type="GO" id="GO:0016740">
    <property type="term" value="F:transferase activity"/>
    <property type="evidence" value="ECO:0007669"/>
    <property type="project" value="UniProtKB-KW"/>
</dbReference>
<comment type="similarity">
    <text evidence="7 8">Belongs to the PINc/VapC protein family.</text>
</comment>
<dbReference type="InterPro" id="IPR002716">
    <property type="entry name" value="PIN_dom"/>
</dbReference>
<dbReference type="GO" id="GO:0000287">
    <property type="term" value="F:magnesium ion binding"/>
    <property type="evidence" value="ECO:0007669"/>
    <property type="project" value="UniProtKB-UniRule"/>
</dbReference>
<sequence length="140" mass="15561">MMAGVVYLADTTVYVLQGRHAVVRRRFEALLAQGRLAGCQMSALEYLNNAPDPQGYEIVWDALHGHRWMDVTSEAMNRALDVHRELASTSRHRHFRLPDLIIAATAELNGATVLHYDADYDRIAAVTGQATEWVAAKGSL</sequence>
<dbReference type="SUPFAM" id="SSF88723">
    <property type="entry name" value="PIN domain-like"/>
    <property type="match status" value="1"/>
</dbReference>
<evidence type="ECO:0000256" key="8">
    <source>
        <dbReference type="HAMAP-Rule" id="MF_00265"/>
    </source>
</evidence>
<keyword evidence="3 8" id="KW-0540">Nuclease</keyword>
<keyword evidence="5 8" id="KW-0378">Hydrolase</keyword>
<dbReference type="GO" id="GO:0090729">
    <property type="term" value="F:toxin activity"/>
    <property type="evidence" value="ECO:0007669"/>
    <property type="project" value="UniProtKB-KW"/>
</dbReference>
<dbReference type="Proteomes" id="UP000077342">
    <property type="component" value="Unassembled WGS sequence"/>
</dbReference>
<evidence type="ECO:0000256" key="7">
    <source>
        <dbReference type="ARBA" id="ARBA00038093"/>
    </source>
</evidence>
<dbReference type="InterPro" id="IPR029060">
    <property type="entry name" value="PIN-like_dom_sf"/>
</dbReference>
<evidence type="ECO:0000256" key="2">
    <source>
        <dbReference type="ARBA" id="ARBA00022649"/>
    </source>
</evidence>
<dbReference type="InterPro" id="IPR022907">
    <property type="entry name" value="VapC_family"/>
</dbReference>
<dbReference type="HAMAP" id="MF_00265">
    <property type="entry name" value="VapC_Nob1"/>
    <property type="match status" value="1"/>
</dbReference>
<keyword evidence="6 8" id="KW-0460">Magnesium</keyword>
<keyword evidence="10" id="KW-0808">Transferase</keyword>
<protein>
    <recommendedName>
        <fullName evidence="8">Ribonuclease VapC</fullName>
        <shortName evidence="8">RNase VapC</shortName>
        <ecNumber evidence="8">3.1.-.-</ecNumber>
    </recommendedName>
    <alternativeName>
        <fullName evidence="8">Toxin VapC</fullName>
    </alternativeName>
</protein>
<evidence type="ECO:0000259" key="9">
    <source>
        <dbReference type="Pfam" id="PF01850"/>
    </source>
</evidence>
<evidence type="ECO:0000256" key="1">
    <source>
        <dbReference type="ARBA" id="ARBA00001946"/>
    </source>
</evidence>
<evidence type="ECO:0000313" key="10">
    <source>
        <dbReference type="EMBL" id="KZS57793.1"/>
    </source>
</evidence>
<dbReference type="PANTHER" id="PTHR33653">
    <property type="entry name" value="RIBONUCLEASE VAPC2"/>
    <property type="match status" value="1"/>
</dbReference>
<keyword evidence="4 8" id="KW-0479">Metal-binding</keyword>
<feature type="binding site" evidence="8">
    <location>
        <position position="10"/>
    </location>
    <ligand>
        <name>Mg(2+)</name>
        <dbReference type="ChEBI" id="CHEBI:18420"/>
    </ligand>
</feature>
<dbReference type="PANTHER" id="PTHR33653:SF1">
    <property type="entry name" value="RIBONUCLEASE VAPC2"/>
    <property type="match status" value="1"/>
</dbReference>
<feature type="domain" description="PIN" evidence="9">
    <location>
        <begin position="10"/>
        <end position="124"/>
    </location>
</feature>
<comment type="cofactor">
    <cofactor evidence="1 8">
        <name>Mg(2+)</name>
        <dbReference type="ChEBI" id="CHEBI:18420"/>
    </cofactor>
</comment>
<dbReference type="EMBL" id="LWCI01000157">
    <property type="protein sequence ID" value="KZS57793.1"/>
    <property type="molecule type" value="Genomic_DNA"/>
</dbReference>
<name>A0A163VXG1_9MYCO</name>
<dbReference type="GO" id="GO:0016787">
    <property type="term" value="F:hydrolase activity"/>
    <property type="evidence" value="ECO:0007669"/>
    <property type="project" value="UniProtKB-KW"/>
</dbReference>
<comment type="function">
    <text evidence="8">Toxic component of a toxin-antitoxin (TA) system. An RNase.</text>
</comment>
<dbReference type="CDD" id="cd18755">
    <property type="entry name" value="PIN_MtVapC3_VapC21-like"/>
    <property type="match status" value="1"/>
</dbReference>